<name>A0ABZ0HRA4_9HYPH</name>
<dbReference type="Proteomes" id="UP001626536">
    <property type="component" value="Chromosome"/>
</dbReference>
<gene>
    <name evidence="1" type="ORF">RZS28_00500</name>
</gene>
<reference evidence="1 2" key="1">
    <citation type="submission" date="2023-10" db="EMBL/GenBank/DDBJ databases">
        <title>Novel methanotroph of the genus Methylocapsa from a subarctic wetland.</title>
        <authorList>
            <person name="Belova S.E."/>
            <person name="Oshkin I.Y."/>
            <person name="Miroshnikov K."/>
            <person name="Dedysh S.N."/>
        </authorList>
    </citation>
    <scope>NUCLEOTIDE SEQUENCE [LARGE SCALE GENOMIC DNA]</scope>
    <source>
        <strain evidence="1 2">RX1</strain>
    </source>
</reference>
<accession>A0ABZ0HRA4</accession>
<keyword evidence="2" id="KW-1185">Reference proteome</keyword>
<sequence>MNAAVACSTCRFWEVANSIDASSFDDRPRGACRRSAPRARSDFDRIIADYLAVIARNLGQIDDEDAFSIHESEAAAESYWPVTVGDDWCGEYIAR</sequence>
<evidence type="ECO:0000313" key="2">
    <source>
        <dbReference type="Proteomes" id="UP001626536"/>
    </source>
</evidence>
<organism evidence="1 2">
    <name type="scientific">Methylocapsa polymorpha</name>
    <dbReference type="NCBI Taxonomy" id="3080828"/>
    <lineage>
        <taxon>Bacteria</taxon>
        <taxon>Pseudomonadati</taxon>
        <taxon>Pseudomonadota</taxon>
        <taxon>Alphaproteobacteria</taxon>
        <taxon>Hyphomicrobiales</taxon>
        <taxon>Beijerinckiaceae</taxon>
        <taxon>Methylocapsa</taxon>
    </lineage>
</organism>
<dbReference type="RefSeq" id="WP_407339275.1">
    <property type="nucleotide sequence ID" value="NZ_CP136862.1"/>
</dbReference>
<proteinExistence type="predicted"/>
<protein>
    <submittedName>
        <fullName evidence="1">Uncharacterized protein</fullName>
    </submittedName>
</protein>
<dbReference type="EMBL" id="CP136862">
    <property type="protein sequence ID" value="WOJ89829.1"/>
    <property type="molecule type" value="Genomic_DNA"/>
</dbReference>
<evidence type="ECO:0000313" key="1">
    <source>
        <dbReference type="EMBL" id="WOJ89829.1"/>
    </source>
</evidence>